<sequence>MLSGVLSRLRAWLAVEDPEDRIEGTGETIASPQHRRNREARRELESGDRYPDHDRE</sequence>
<evidence type="ECO:0000313" key="2">
    <source>
        <dbReference type="EMBL" id="MFC4987445.1"/>
    </source>
</evidence>
<feature type="compositionally biased region" description="Basic and acidic residues" evidence="1">
    <location>
        <begin position="40"/>
        <end position="56"/>
    </location>
</feature>
<dbReference type="RefSeq" id="WP_198667913.1">
    <property type="nucleotide sequence ID" value="NZ_JAIVEF010000011.1"/>
</dbReference>
<accession>A0ABD5QCS0</accession>
<organism evidence="2 3">
    <name type="scientific">Saliphagus infecundisoli</name>
    <dbReference type="NCBI Taxonomy" id="1849069"/>
    <lineage>
        <taxon>Archaea</taxon>
        <taxon>Methanobacteriati</taxon>
        <taxon>Methanobacteriota</taxon>
        <taxon>Stenosarchaea group</taxon>
        <taxon>Halobacteria</taxon>
        <taxon>Halobacteriales</taxon>
        <taxon>Natrialbaceae</taxon>
        <taxon>Saliphagus</taxon>
    </lineage>
</organism>
<evidence type="ECO:0000313" key="3">
    <source>
        <dbReference type="Proteomes" id="UP001595925"/>
    </source>
</evidence>
<proteinExistence type="predicted"/>
<feature type="region of interest" description="Disordered" evidence="1">
    <location>
        <begin position="19"/>
        <end position="56"/>
    </location>
</feature>
<comment type="caution">
    <text evidence="2">The sequence shown here is derived from an EMBL/GenBank/DDBJ whole genome shotgun (WGS) entry which is preliminary data.</text>
</comment>
<name>A0ABD5QCS0_9EURY</name>
<keyword evidence="3" id="KW-1185">Reference proteome</keyword>
<reference evidence="2 3" key="1">
    <citation type="journal article" date="2019" name="Int. J. Syst. Evol. Microbiol.">
        <title>The Global Catalogue of Microorganisms (GCM) 10K type strain sequencing project: providing services to taxonomists for standard genome sequencing and annotation.</title>
        <authorList>
            <consortium name="The Broad Institute Genomics Platform"/>
            <consortium name="The Broad Institute Genome Sequencing Center for Infectious Disease"/>
            <person name="Wu L."/>
            <person name="Ma J."/>
        </authorList>
    </citation>
    <scope>NUCLEOTIDE SEQUENCE [LARGE SCALE GENOMIC DNA]</scope>
    <source>
        <strain evidence="2 3">CGMCC 1.15824</strain>
    </source>
</reference>
<dbReference type="EMBL" id="JBHSJG010000026">
    <property type="protein sequence ID" value="MFC4987445.1"/>
    <property type="molecule type" value="Genomic_DNA"/>
</dbReference>
<dbReference type="AlphaFoldDB" id="A0ABD5QCS0"/>
<protein>
    <submittedName>
        <fullName evidence="2">Uncharacterized protein</fullName>
    </submittedName>
</protein>
<gene>
    <name evidence="2" type="ORF">ACFPFO_06660</name>
</gene>
<dbReference type="Proteomes" id="UP001595925">
    <property type="component" value="Unassembled WGS sequence"/>
</dbReference>
<evidence type="ECO:0000256" key="1">
    <source>
        <dbReference type="SAM" id="MobiDB-lite"/>
    </source>
</evidence>